<dbReference type="GO" id="GO:0070530">
    <property type="term" value="F:K63-linked polyubiquitin modification-dependent protein binding"/>
    <property type="evidence" value="ECO:0007669"/>
    <property type="project" value="TreeGrafter"/>
</dbReference>
<feature type="compositionally biased region" description="Polar residues" evidence="5">
    <location>
        <begin position="363"/>
        <end position="375"/>
    </location>
</feature>
<feature type="region of interest" description="Disordered" evidence="5">
    <location>
        <begin position="1"/>
        <end position="125"/>
    </location>
</feature>
<dbReference type="InterPro" id="IPR001876">
    <property type="entry name" value="Znf_RanBP2"/>
</dbReference>
<evidence type="ECO:0000256" key="3">
    <source>
        <dbReference type="ARBA" id="ARBA00022833"/>
    </source>
</evidence>
<feature type="compositionally biased region" description="Basic residues" evidence="5">
    <location>
        <begin position="16"/>
        <end position="31"/>
    </location>
</feature>
<dbReference type="PROSITE" id="PS01358">
    <property type="entry name" value="ZF_RANBP2_1"/>
    <property type="match status" value="1"/>
</dbReference>
<evidence type="ECO:0000256" key="2">
    <source>
        <dbReference type="ARBA" id="ARBA00022771"/>
    </source>
</evidence>
<dbReference type="PROSITE" id="PS50199">
    <property type="entry name" value="ZF_RANBP2_2"/>
    <property type="match status" value="1"/>
</dbReference>
<evidence type="ECO:0000256" key="4">
    <source>
        <dbReference type="PROSITE-ProRule" id="PRU00322"/>
    </source>
</evidence>
<dbReference type="SUPFAM" id="SSF90209">
    <property type="entry name" value="Ran binding protein zinc finger-like"/>
    <property type="match status" value="1"/>
</dbReference>
<dbReference type="Gene3D" id="1.10.8.10">
    <property type="entry name" value="DNA helicase RuvA subunit, C-terminal domain"/>
    <property type="match status" value="1"/>
</dbReference>
<proteinExistence type="predicted"/>
<organism evidence="7 8">
    <name type="scientific">Oryctes borbonicus</name>
    <dbReference type="NCBI Taxonomy" id="1629725"/>
    <lineage>
        <taxon>Eukaryota</taxon>
        <taxon>Metazoa</taxon>
        <taxon>Ecdysozoa</taxon>
        <taxon>Arthropoda</taxon>
        <taxon>Hexapoda</taxon>
        <taxon>Insecta</taxon>
        <taxon>Pterygota</taxon>
        <taxon>Neoptera</taxon>
        <taxon>Endopterygota</taxon>
        <taxon>Coleoptera</taxon>
        <taxon>Polyphaga</taxon>
        <taxon>Scarabaeiformia</taxon>
        <taxon>Scarabaeidae</taxon>
        <taxon>Dynastinae</taxon>
        <taxon>Oryctes</taxon>
    </lineage>
</organism>
<feature type="compositionally biased region" description="Basic and acidic residues" evidence="5">
    <location>
        <begin position="183"/>
        <end position="196"/>
    </location>
</feature>
<dbReference type="GO" id="GO:0097039">
    <property type="term" value="P:protein linear polyubiquitination"/>
    <property type="evidence" value="ECO:0007669"/>
    <property type="project" value="TreeGrafter"/>
</dbReference>
<dbReference type="Gene3D" id="4.10.1060.10">
    <property type="entry name" value="Zinc finger, RanBP2-type"/>
    <property type="match status" value="1"/>
</dbReference>
<dbReference type="GO" id="GO:0036435">
    <property type="term" value="F:K48-linked polyubiquitin modification-dependent protein binding"/>
    <property type="evidence" value="ECO:0007669"/>
    <property type="project" value="TreeGrafter"/>
</dbReference>
<comment type="caution">
    <text evidence="7">The sequence shown here is derived from an EMBL/GenBank/DDBJ whole genome shotgun (WGS) entry which is preliminary data.</text>
</comment>
<dbReference type="Proteomes" id="UP000051574">
    <property type="component" value="Unassembled WGS sequence"/>
</dbReference>
<dbReference type="AlphaFoldDB" id="A0A0T6AXS6"/>
<dbReference type="Gene3D" id="6.10.140.1100">
    <property type="match status" value="1"/>
</dbReference>
<dbReference type="GO" id="GO:0061630">
    <property type="term" value="F:ubiquitin protein ligase activity"/>
    <property type="evidence" value="ECO:0007669"/>
    <property type="project" value="TreeGrafter"/>
</dbReference>
<dbReference type="GO" id="GO:0071797">
    <property type="term" value="C:LUBAC complex"/>
    <property type="evidence" value="ECO:0007669"/>
    <property type="project" value="InterPro"/>
</dbReference>
<dbReference type="SMART" id="SM00547">
    <property type="entry name" value="ZnF_RBZ"/>
    <property type="match status" value="1"/>
</dbReference>
<keyword evidence="8" id="KW-1185">Reference proteome</keyword>
<evidence type="ECO:0000259" key="6">
    <source>
        <dbReference type="PROSITE" id="PS50199"/>
    </source>
</evidence>
<dbReference type="Pfam" id="PF16678">
    <property type="entry name" value="UBA_HOIP"/>
    <property type="match status" value="1"/>
</dbReference>
<feature type="compositionally biased region" description="Polar residues" evidence="5">
    <location>
        <begin position="1"/>
        <end position="15"/>
    </location>
</feature>
<name>A0A0T6AXS6_9SCAR</name>
<feature type="region of interest" description="Disordered" evidence="5">
    <location>
        <begin position="222"/>
        <end position="246"/>
    </location>
</feature>
<keyword evidence="3" id="KW-0862">Zinc</keyword>
<dbReference type="InterPro" id="IPR026254">
    <property type="entry name" value="RNF31-like"/>
</dbReference>
<keyword evidence="2 4" id="KW-0863">Zinc-finger</keyword>
<dbReference type="GO" id="GO:1990450">
    <property type="term" value="F:linear polyubiquitin binding"/>
    <property type="evidence" value="ECO:0007669"/>
    <property type="project" value="TreeGrafter"/>
</dbReference>
<feature type="region of interest" description="Disordered" evidence="5">
    <location>
        <begin position="305"/>
        <end position="411"/>
    </location>
</feature>
<gene>
    <name evidence="7" type="ORF">AMK59_8366</name>
</gene>
<dbReference type="InterPro" id="IPR036443">
    <property type="entry name" value="Znf_RanBP2_sf"/>
</dbReference>
<evidence type="ECO:0000256" key="5">
    <source>
        <dbReference type="SAM" id="MobiDB-lite"/>
    </source>
</evidence>
<feature type="domain" description="RanBP2-type" evidence="6">
    <location>
        <begin position="130"/>
        <end position="153"/>
    </location>
</feature>
<keyword evidence="1" id="KW-0479">Metal-binding</keyword>
<dbReference type="GO" id="GO:0008270">
    <property type="term" value="F:zinc ion binding"/>
    <property type="evidence" value="ECO:0007669"/>
    <property type="project" value="UniProtKB-KW"/>
</dbReference>
<accession>A0A0T6AXS6</accession>
<dbReference type="PANTHER" id="PTHR16004:SF2">
    <property type="entry name" value="E3 UBIQUITIN-PROTEIN LIGASE LUBEL"/>
    <property type="match status" value="1"/>
</dbReference>
<dbReference type="InterPro" id="IPR032065">
    <property type="entry name" value="RNF31-UBA"/>
</dbReference>
<feature type="compositionally biased region" description="Acidic residues" evidence="5">
    <location>
        <begin position="96"/>
        <end position="107"/>
    </location>
</feature>
<sequence>MISNYSRPPSPTQSVKSKKSHLSKRSYRKYRKSDDSEEDDIEDRRSVFSHNDRNERKVRTRETSSMPREIKRKSTLDKVERLSTVRSKKSARDSASEEYDADSEIQDEEPKTPIQIKKPTDPSAQEINMPDGSWECEHCTFVNEPDTRVCLVCCKTPTNISTFQEAPKVEVKTDSLAPAGSLERSKSSDDYSKDNSETESVLNKMGKLKVIEQPIIRDAKVNTLDSKKGKNSNISASSEPEEYAGSESASISFGTFNSSTDNILMSDEGAQKVPSSMSADVNFSASAVQNSDKSMEEFVWKKEEEFGRSTVSTGTSPPPQNMSTQTYDYIQVPTTQDQSNQHGKGTPPRAGSTSRTMKKRNLQRSSSLHMGTQTPDFELDRSLSRQSSLDSQSLSGSRSHLNTPYEYPHEGYPDQRYVSWKNFSKGRSHSIMDFRRLDPGHRGDYGNNWNEHPGRNRSDSMHVFRDDSHFPDPIPYGHETLKTQGWELVKMLREAEYYKYSADEVQVAITHCKDQNPIDWLRENWEKTITSVQTLATQMGRESPLNVVGTVSEKEARDALRQRKGSVWEAVMTCVEQRQQKVHLLAQIRII</sequence>
<reference evidence="7 8" key="1">
    <citation type="submission" date="2015-09" db="EMBL/GenBank/DDBJ databases">
        <title>Draft genome of the scarab beetle Oryctes borbonicus.</title>
        <authorList>
            <person name="Meyer J.M."/>
            <person name="Markov G.V."/>
            <person name="Baskaran P."/>
            <person name="Herrmann M."/>
            <person name="Sommer R.J."/>
            <person name="Roedelsperger C."/>
        </authorList>
    </citation>
    <scope>NUCLEOTIDE SEQUENCE [LARGE SCALE GENOMIC DNA]</scope>
    <source>
        <strain evidence="7">OB123</strain>
        <tissue evidence="7">Whole animal</tissue>
    </source>
</reference>
<evidence type="ECO:0000313" key="7">
    <source>
        <dbReference type="EMBL" id="KRT79987.1"/>
    </source>
</evidence>
<feature type="compositionally biased region" description="Polar residues" evidence="5">
    <location>
        <begin position="309"/>
        <end position="343"/>
    </location>
</feature>
<dbReference type="PANTHER" id="PTHR16004">
    <property type="entry name" value="RING FINGER PROTEIN 31-RELATED"/>
    <property type="match status" value="1"/>
</dbReference>
<feature type="region of interest" description="Disordered" evidence="5">
    <location>
        <begin position="174"/>
        <end position="200"/>
    </location>
</feature>
<feature type="compositionally biased region" description="Basic and acidic residues" evidence="5">
    <location>
        <begin position="42"/>
        <end position="83"/>
    </location>
</feature>
<dbReference type="EMBL" id="LJIG01022549">
    <property type="protein sequence ID" value="KRT79987.1"/>
    <property type="molecule type" value="Genomic_DNA"/>
</dbReference>
<evidence type="ECO:0000313" key="8">
    <source>
        <dbReference type="Proteomes" id="UP000051574"/>
    </source>
</evidence>
<feature type="compositionally biased region" description="Low complexity" evidence="5">
    <location>
        <begin position="384"/>
        <end position="399"/>
    </location>
</feature>
<evidence type="ECO:0000256" key="1">
    <source>
        <dbReference type="ARBA" id="ARBA00022723"/>
    </source>
</evidence>
<dbReference type="OrthoDB" id="9978677at2759"/>
<protein>
    <recommendedName>
        <fullName evidence="6">RanBP2-type domain-containing protein</fullName>
    </recommendedName>
</protein>